<keyword evidence="1" id="KW-1133">Transmembrane helix</keyword>
<reference evidence="3" key="1">
    <citation type="submission" date="2022-08" db="UniProtKB">
        <authorList>
            <consortium name="EnsemblMetazoa"/>
        </authorList>
    </citation>
    <scope>IDENTIFICATION</scope>
    <source>
        <strain evidence="3">05x7-T-G4-1.051#20</strain>
    </source>
</reference>
<evidence type="ECO:0000256" key="2">
    <source>
        <dbReference type="SAM" id="SignalP"/>
    </source>
</evidence>
<sequence>MWLVRLHLYISSFAYLSAVAYVDVGMRTPITYGNESLSVVCEPHAAYKGSIERIEMIRVYVEWDGAKLGTMQSKLARIMRKNGSDVLQKGPAKTDRYIITGNMSTVDAAYLRVHVSASNVMCSDSRLFRCEMQFIFKNKTRADDVSDRATCVQGPCNKCEVGPQNFVESTDKQTDEMGKTMKDPLFLASVGLAVIGFLCLVAGLTLIVVTKKEQKARSNGNPIAVCNSQDNAACYAELDDVQDVNRNNNDYVATMQRKQEENMYSALKI</sequence>
<dbReference type="EnsemblMetazoa" id="G24174.1">
    <property type="protein sequence ID" value="G24174.1:cds"/>
    <property type="gene ID" value="G24174"/>
</dbReference>
<feature type="chain" id="PRO_5036463416" evidence="2">
    <location>
        <begin position="19"/>
        <end position="269"/>
    </location>
</feature>
<name>A0A8W8KJE3_MAGGI</name>
<organism evidence="3 4">
    <name type="scientific">Magallana gigas</name>
    <name type="common">Pacific oyster</name>
    <name type="synonym">Crassostrea gigas</name>
    <dbReference type="NCBI Taxonomy" id="29159"/>
    <lineage>
        <taxon>Eukaryota</taxon>
        <taxon>Metazoa</taxon>
        <taxon>Spiralia</taxon>
        <taxon>Lophotrochozoa</taxon>
        <taxon>Mollusca</taxon>
        <taxon>Bivalvia</taxon>
        <taxon>Autobranchia</taxon>
        <taxon>Pteriomorphia</taxon>
        <taxon>Ostreida</taxon>
        <taxon>Ostreoidea</taxon>
        <taxon>Ostreidae</taxon>
        <taxon>Magallana</taxon>
    </lineage>
</organism>
<feature type="transmembrane region" description="Helical" evidence="1">
    <location>
        <begin position="185"/>
        <end position="209"/>
    </location>
</feature>
<keyword evidence="2" id="KW-0732">Signal</keyword>
<dbReference type="Proteomes" id="UP000005408">
    <property type="component" value="Unassembled WGS sequence"/>
</dbReference>
<accession>A0A8W8KJE3</accession>
<proteinExistence type="predicted"/>
<evidence type="ECO:0000256" key="1">
    <source>
        <dbReference type="SAM" id="Phobius"/>
    </source>
</evidence>
<keyword evidence="4" id="KW-1185">Reference proteome</keyword>
<dbReference type="AlphaFoldDB" id="A0A8W8KJE3"/>
<keyword evidence="1" id="KW-0812">Transmembrane</keyword>
<keyword evidence="1" id="KW-0472">Membrane</keyword>
<evidence type="ECO:0000313" key="4">
    <source>
        <dbReference type="Proteomes" id="UP000005408"/>
    </source>
</evidence>
<protein>
    <submittedName>
        <fullName evidence="3">Uncharacterized protein</fullName>
    </submittedName>
</protein>
<evidence type="ECO:0000313" key="3">
    <source>
        <dbReference type="EnsemblMetazoa" id="G24174.1:cds"/>
    </source>
</evidence>
<feature type="signal peptide" evidence="2">
    <location>
        <begin position="1"/>
        <end position="18"/>
    </location>
</feature>